<accession>A0A821XZQ2</accession>
<evidence type="ECO:0000313" key="3">
    <source>
        <dbReference type="Proteomes" id="UP000663880"/>
    </source>
</evidence>
<sequence>MFNKNYCFVFLCGYLTFCDAAFVETLGKCQPEDWDCLKKVIKSVLEGIATTGIPEYDIPPIDPFKLTNLKLNFMDMAELTVKEGVIKGLKNCEVTDAKLHMDKGTGVLKLLCDLSAKGKYEVTGSGTALKDLFGPGALKGSGNAKLKIDKILITYKIKFEVVKRDGKIYLTHEKDSTSYDFDLQGPSHLTIDQLYIGDVEASKLIMDYYNQNYKTIWQSFGKSTLVTATDIAYEMLYKFFGNVEAEKYLAGDLSKYVKN</sequence>
<evidence type="ECO:0000313" key="2">
    <source>
        <dbReference type="EMBL" id="CAF4951557.1"/>
    </source>
</evidence>
<dbReference type="SMART" id="SM00700">
    <property type="entry name" value="JHBP"/>
    <property type="match status" value="1"/>
</dbReference>
<evidence type="ECO:0000256" key="1">
    <source>
        <dbReference type="SAM" id="SignalP"/>
    </source>
</evidence>
<dbReference type="InterPro" id="IPR010562">
    <property type="entry name" value="Haemolymph_juvenile_hormone-bd"/>
</dbReference>
<dbReference type="Pfam" id="PF06585">
    <property type="entry name" value="JHBP"/>
    <property type="match status" value="1"/>
</dbReference>
<organism evidence="2 3">
    <name type="scientific">Pieris macdunnoughi</name>
    <dbReference type="NCBI Taxonomy" id="345717"/>
    <lineage>
        <taxon>Eukaryota</taxon>
        <taxon>Metazoa</taxon>
        <taxon>Ecdysozoa</taxon>
        <taxon>Arthropoda</taxon>
        <taxon>Hexapoda</taxon>
        <taxon>Insecta</taxon>
        <taxon>Pterygota</taxon>
        <taxon>Neoptera</taxon>
        <taxon>Endopterygota</taxon>
        <taxon>Lepidoptera</taxon>
        <taxon>Glossata</taxon>
        <taxon>Ditrysia</taxon>
        <taxon>Papilionoidea</taxon>
        <taxon>Pieridae</taxon>
        <taxon>Pierinae</taxon>
        <taxon>Pieris</taxon>
    </lineage>
</organism>
<dbReference type="PANTHER" id="PTHR11008">
    <property type="entry name" value="PROTEIN TAKEOUT-LIKE PROTEIN"/>
    <property type="match status" value="1"/>
</dbReference>
<dbReference type="OrthoDB" id="7457915at2759"/>
<keyword evidence="1" id="KW-0732">Signal</keyword>
<dbReference type="Gene3D" id="3.15.10.30">
    <property type="entry name" value="Haemolymph juvenile hormone binding protein"/>
    <property type="match status" value="1"/>
</dbReference>
<dbReference type="AlphaFoldDB" id="A0A821XZQ2"/>
<feature type="signal peptide" evidence="1">
    <location>
        <begin position="1"/>
        <end position="20"/>
    </location>
</feature>
<comment type="caution">
    <text evidence="2">The sequence shown here is derived from an EMBL/GenBank/DDBJ whole genome shotgun (WGS) entry which is preliminary data.</text>
</comment>
<protein>
    <submittedName>
        <fullName evidence="2">Uncharacterized protein</fullName>
    </submittedName>
</protein>
<dbReference type="PANTHER" id="PTHR11008:SF41">
    <property type="entry name" value="RE70318P"/>
    <property type="match status" value="1"/>
</dbReference>
<reference evidence="2" key="1">
    <citation type="submission" date="2021-02" db="EMBL/GenBank/DDBJ databases">
        <authorList>
            <person name="Steward A R."/>
        </authorList>
    </citation>
    <scope>NUCLEOTIDE SEQUENCE</scope>
</reference>
<proteinExistence type="predicted"/>
<dbReference type="Proteomes" id="UP000663880">
    <property type="component" value="Unassembled WGS sequence"/>
</dbReference>
<dbReference type="InterPro" id="IPR038606">
    <property type="entry name" value="To_sf"/>
</dbReference>
<keyword evidence="3" id="KW-1185">Reference proteome</keyword>
<gene>
    <name evidence="2" type="ORF">PMACD_LOCUS15739</name>
</gene>
<name>A0A821XZQ2_9NEOP</name>
<dbReference type="GO" id="GO:0005615">
    <property type="term" value="C:extracellular space"/>
    <property type="evidence" value="ECO:0007669"/>
    <property type="project" value="TreeGrafter"/>
</dbReference>
<dbReference type="EMBL" id="CAJOBZ010000073">
    <property type="protein sequence ID" value="CAF4951557.1"/>
    <property type="molecule type" value="Genomic_DNA"/>
</dbReference>
<feature type="chain" id="PRO_5032590560" evidence="1">
    <location>
        <begin position="21"/>
        <end position="259"/>
    </location>
</feature>